<keyword evidence="5" id="KW-1185">Reference proteome</keyword>
<evidence type="ECO:0000313" key="5">
    <source>
        <dbReference type="Proteomes" id="UP000196365"/>
    </source>
</evidence>
<feature type="transmembrane region" description="Helical" evidence="2">
    <location>
        <begin position="144"/>
        <end position="163"/>
    </location>
</feature>
<reference evidence="4 5" key="1">
    <citation type="submission" date="2017-02" db="EMBL/GenBank/DDBJ databases">
        <authorList>
            <person name="Peterson S.W."/>
        </authorList>
    </citation>
    <scope>NUCLEOTIDE SEQUENCE [LARGE SCALE GENOMIC DNA]</scope>
    <source>
        <strain evidence="4 5">DSM 15102</strain>
    </source>
</reference>
<sequence length="801" mass="91198">MAYKMEALTPYERVYKKNGEKEQIHQTKPKFNIVLRDVLLLFVGFFLGRSMIMNEISPFGFAFFAYIVAREKKTWIAFSVLPGLIMVQSTFYVIKVVLTFSLMYVFIHKWEKKEAKNWKIAFVSSLSVFLVGMIFQYLGGNYLFDFFLLVFESMITYIFFFILDTSIPLLLGGVRRQVISNEELICGAILISLTLLGMNQFFILGYSIKNILGITTILIFSRYLGSAAGATIGIVVGIVSSFTDVVSPAIIGVYAFAGLLSGIFKDLGKIPVGLGFILGNACLTFYMNGSTKVFISIEEILLALILLIIMPPKIEERIASFQGVEAYRMQREKLYGERVREMTRNRLRDYSMVFEQIGKSFEQVTASSVLSSKNELDQVLDRVSAQVCDKCSFCSKCWGGDFYTTYQQIFLLLNNIEKSSKDQQMELERVFSKKCIHAKEMIQTLSYLFENYRLNEYWKSEVLECRNFVSQQLKGVSDIIEDLSEDIKKEITFQKHKEEEILIASDQHGIPIKDVMVIEDVRERNQVTVYGDPCDGKNYCYTDMETIISEVLGKKMTIEQHLCTGNGLDHQCKVSFIETIRYNTTTGVVRIAKNSEEISGDSYSSISLKDGKYMVALSDGMGSGTRAAKESRTTIDLLENFFEAGFHREIALKTINSILMLRSNEEMFSTIDLSIIDQYTGKTEFIKIGAVSTFIKRKDKIEVIGSHSLPIGILDEISLEVSTRQLEDGDFVIMVSDGLLDANPAVEDKEKWLMEKLRKIESKNPKKIADQLLEQVKEEIPYGFTDDTTILVTKIWKNKER</sequence>
<dbReference type="SUPFAM" id="SSF81606">
    <property type="entry name" value="PP2C-like"/>
    <property type="match status" value="1"/>
</dbReference>
<keyword evidence="1" id="KW-0378">Hydrolase</keyword>
<dbReference type="RefSeq" id="WP_087678285.1">
    <property type="nucleotide sequence ID" value="NZ_FUWV01000003.1"/>
</dbReference>
<keyword evidence="2" id="KW-1133">Transmembrane helix</keyword>
<keyword evidence="2" id="KW-0472">Membrane</keyword>
<dbReference type="AlphaFoldDB" id="A0A1T4L611"/>
<name>A0A1T4L611_9FIRM</name>
<dbReference type="Proteomes" id="UP000196365">
    <property type="component" value="Unassembled WGS sequence"/>
</dbReference>
<feature type="transmembrane region" description="Helical" evidence="2">
    <location>
        <begin position="214"/>
        <end position="238"/>
    </location>
</feature>
<dbReference type="PANTHER" id="PTHR43156:SF2">
    <property type="entry name" value="STAGE II SPORULATION PROTEIN E"/>
    <property type="match status" value="1"/>
</dbReference>
<dbReference type="Gene3D" id="3.60.40.10">
    <property type="entry name" value="PPM-type phosphatase domain"/>
    <property type="match status" value="1"/>
</dbReference>
<keyword evidence="2" id="KW-0812">Transmembrane</keyword>
<dbReference type="InterPro" id="IPR001932">
    <property type="entry name" value="PPM-type_phosphatase-like_dom"/>
</dbReference>
<dbReference type="InterPro" id="IPR014221">
    <property type="entry name" value="SpoII_E"/>
</dbReference>
<gene>
    <name evidence="4" type="ORF">SAMN02745973_00852</name>
</gene>
<feature type="transmembrane region" description="Helical" evidence="2">
    <location>
        <begin position="118"/>
        <end position="138"/>
    </location>
</feature>
<evidence type="ECO:0000256" key="1">
    <source>
        <dbReference type="ARBA" id="ARBA00022801"/>
    </source>
</evidence>
<dbReference type="PROSITE" id="PS51746">
    <property type="entry name" value="PPM_2"/>
    <property type="match status" value="1"/>
</dbReference>
<dbReference type="GO" id="GO:0004722">
    <property type="term" value="F:protein serine/threonine phosphatase activity"/>
    <property type="evidence" value="ECO:0007669"/>
    <property type="project" value="InterPro"/>
</dbReference>
<dbReference type="PANTHER" id="PTHR43156">
    <property type="entry name" value="STAGE II SPORULATION PROTEIN E-RELATED"/>
    <property type="match status" value="1"/>
</dbReference>
<evidence type="ECO:0000256" key="2">
    <source>
        <dbReference type="SAM" id="Phobius"/>
    </source>
</evidence>
<organism evidence="4 5">
    <name type="scientific">Garciella nitratireducens DSM 15102</name>
    <dbReference type="NCBI Taxonomy" id="1121911"/>
    <lineage>
        <taxon>Bacteria</taxon>
        <taxon>Bacillati</taxon>
        <taxon>Bacillota</taxon>
        <taxon>Clostridia</taxon>
        <taxon>Eubacteriales</taxon>
        <taxon>Eubacteriaceae</taxon>
        <taxon>Garciella</taxon>
    </lineage>
</organism>
<feature type="transmembrane region" description="Helical" evidence="2">
    <location>
        <begin position="245"/>
        <end position="264"/>
    </location>
</feature>
<accession>A0A1T4L611</accession>
<dbReference type="Pfam" id="PF07228">
    <property type="entry name" value="SpoIIE"/>
    <property type="match status" value="1"/>
</dbReference>
<feature type="transmembrane region" description="Helical" evidence="2">
    <location>
        <begin position="184"/>
        <end position="208"/>
    </location>
</feature>
<dbReference type="InterPro" id="IPR052016">
    <property type="entry name" value="Bact_Sigma-Reg"/>
</dbReference>
<feature type="transmembrane region" description="Helical" evidence="2">
    <location>
        <begin position="75"/>
        <end position="106"/>
    </location>
</feature>
<evidence type="ECO:0000313" key="4">
    <source>
        <dbReference type="EMBL" id="SJZ49981.1"/>
    </source>
</evidence>
<dbReference type="Pfam" id="PF19732">
    <property type="entry name" value="SpoIIE_N"/>
    <property type="match status" value="1"/>
</dbReference>
<proteinExistence type="predicted"/>
<feature type="transmembrane region" description="Helical" evidence="2">
    <location>
        <begin position="270"/>
        <end position="286"/>
    </location>
</feature>
<dbReference type="InterPro" id="IPR045768">
    <property type="entry name" value="SpoIIE_N"/>
</dbReference>
<protein>
    <submittedName>
        <fullName evidence="4">Stage II sporulation protein E</fullName>
    </submittedName>
</protein>
<dbReference type="SMART" id="SM00331">
    <property type="entry name" value="PP2C_SIG"/>
    <property type="match status" value="1"/>
</dbReference>
<dbReference type="OrthoDB" id="9763774at2"/>
<feature type="domain" description="PPM-type phosphatase" evidence="3">
    <location>
        <begin position="585"/>
        <end position="795"/>
    </location>
</feature>
<evidence type="ECO:0000259" key="3">
    <source>
        <dbReference type="PROSITE" id="PS51746"/>
    </source>
</evidence>
<dbReference type="InterPro" id="IPR036457">
    <property type="entry name" value="PPM-type-like_dom_sf"/>
</dbReference>
<feature type="transmembrane region" description="Helical" evidence="2">
    <location>
        <begin position="293"/>
        <end position="310"/>
    </location>
</feature>
<feature type="transmembrane region" description="Helical" evidence="2">
    <location>
        <begin position="38"/>
        <end position="69"/>
    </location>
</feature>
<dbReference type="SMART" id="SM00332">
    <property type="entry name" value="PP2Cc"/>
    <property type="match status" value="1"/>
</dbReference>
<dbReference type="EMBL" id="FUWV01000003">
    <property type="protein sequence ID" value="SJZ49981.1"/>
    <property type="molecule type" value="Genomic_DNA"/>
</dbReference>
<dbReference type="NCBIfam" id="TIGR02865">
    <property type="entry name" value="spore_II_E"/>
    <property type="match status" value="1"/>
</dbReference>